<evidence type="ECO:0000256" key="1">
    <source>
        <dbReference type="SAM" id="Phobius"/>
    </source>
</evidence>
<keyword evidence="1" id="KW-0472">Membrane</keyword>
<proteinExistence type="predicted"/>
<comment type="caution">
    <text evidence="2">The sequence shown here is derived from an EMBL/GenBank/DDBJ whole genome shotgun (WGS) entry which is preliminary data.</text>
</comment>
<keyword evidence="1" id="KW-0812">Transmembrane</keyword>
<organism evidence="2 3">
    <name type="scientific">Caldicellulosiruptor bescii</name>
    <name type="common">Anaerocellum thermophilum</name>
    <dbReference type="NCBI Taxonomy" id="31899"/>
    <lineage>
        <taxon>Bacteria</taxon>
        <taxon>Bacillati</taxon>
        <taxon>Bacillota</taxon>
        <taxon>Bacillota incertae sedis</taxon>
        <taxon>Caldicellulosiruptorales</taxon>
        <taxon>Caldicellulosiruptoraceae</taxon>
        <taxon>Caldicellulosiruptor</taxon>
    </lineage>
</organism>
<dbReference type="Proteomes" id="UP000196803">
    <property type="component" value="Unassembled WGS sequence"/>
</dbReference>
<evidence type="ECO:0000313" key="2">
    <source>
        <dbReference type="EMBL" id="SMR95443.1"/>
    </source>
</evidence>
<sequence>MVIKIFKFILIIVIGVILFFTFSVGILLFLLHLNPDPPKYVKNRAEWIRLYKIFDTEFPEPIKEEKIVRCEFLFFDLLIFDEKDKPKLEKLTKNWVYVKDSKIPENIYSKIQNDPDNVSGKVKENIETIIWYAKLFSLGKHRLPDEWKPLFFDIDGKRVYENKGAILNEKLAQNMLIEMKEEYKFYRYYKATKAGTKELSLYFIYIPKTNHLYVLNDGYYTERIDYIKDNLQELQNKNK</sequence>
<dbReference type="EMBL" id="FXXC01000001">
    <property type="protein sequence ID" value="SMR95443.1"/>
    <property type="molecule type" value="Genomic_DNA"/>
</dbReference>
<feature type="transmembrane region" description="Helical" evidence="1">
    <location>
        <begin position="6"/>
        <end position="31"/>
    </location>
</feature>
<keyword evidence="3" id="KW-1185">Reference proteome</keyword>
<evidence type="ECO:0000313" key="3">
    <source>
        <dbReference type="Proteomes" id="UP000196803"/>
    </source>
</evidence>
<gene>
    <name evidence="2" type="ORF">SAMN05216240_2622</name>
</gene>
<dbReference type="GeneID" id="31771849"/>
<dbReference type="RefSeq" id="WP_015907083.1">
    <property type="nucleotide sequence ID" value="NZ_FUZJ01000001.1"/>
</dbReference>
<keyword evidence="1" id="KW-1133">Transmembrane helix</keyword>
<reference evidence="2 3" key="1">
    <citation type="submission" date="2017-05" db="EMBL/GenBank/DDBJ databases">
        <authorList>
            <person name="Varghese N."/>
            <person name="Submissions S."/>
        </authorList>
    </citation>
    <scope>NUCLEOTIDE SEQUENCE [LARGE SCALE GENOMIC DNA]</scope>
    <source>
        <strain evidence="2 3">MACB1020</strain>
    </source>
</reference>
<accession>A0ABY1SBW4</accession>
<protein>
    <submittedName>
        <fullName evidence="2">Uncharacterized protein</fullName>
    </submittedName>
</protein>
<name>A0ABY1SBW4_CALBS</name>